<feature type="compositionally biased region" description="Basic and acidic residues" evidence="1">
    <location>
        <begin position="101"/>
        <end position="113"/>
    </location>
</feature>
<feature type="compositionally biased region" description="Basic residues" evidence="1">
    <location>
        <begin position="227"/>
        <end position="236"/>
    </location>
</feature>
<dbReference type="EnsemblPlants" id="OGLUM10G07100.1">
    <property type="protein sequence ID" value="OGLUM10G07100.1"/>
    <property type="gene ID" value="OGLUM10G07100"/>
</dbReference>
<reference evidence="2" key="2">
    <citation type="submission" date="2018-05" db="EMBL/GenBank/DDBJ databases">
        <title>OgluRS3 (Oryza glumaepatula Reference Sequence Version 3).</title>
        <authorList>
            <person name="Zhang J."/>
            <person name="Kudrna D."/>
            <person name="Lee S."/>
            <person name="Talag J."/>
            <person name="Welchert J."/>
            <person name="Wing R.A."/>
        </authorList>
    </citation>
    <scope>NUCLEOTIDE SEQUENCE [LARGE SCALE GENOMIC DNA]</scope>
</reference>
<dbReference type="Proteomes" id="UP000026961">
    <property type="component" value="Chromosome 10"/>
</dbReference>
<evidence type="ECO:0000313" key="2">
    <source>
        <dbReference type="EnsemblPlants" id="OGLUM10G07100.1"/>
    </source>
</evidence>
<feature type="compositionally biased region" description="Basic and acidic residues" evidence="1">
    <location>
        <begin position="207"/>
        <end position="216"/>
    </location>
</feature>
<feature type="region of interest" description="Disordered" evidence="1">
    <location>
        <begin position="168"/>
        <end position="240"/>
    </location>
</feature>
<protein>
    <submittedName>
        <fullName evidence="2">Uncharacterized protein</fullName>
    </submittedName>
</protein>
<keyword evidence="3" id="KW-1185">Reference proteome</keyword>
<organism evidence="2">
    <name type="scientific">Oryza glumipatula</name>
    <dbReference type="NCBI Taxonomy" id="40148"/>
    <lineage>
        <taxon>Eukaryota</taxon>
        <taxon>Viridiplantae</taxon>
        <taxon>Streptophyta</taxon>
        <taxon>Embryophyta</taxon>
        <taxon>Tracheophyta</taxon>
        <taxon>Spermatophyta</taxon>
        <taxon>Magnoliopsida</taxon>
        <taxon>Liliopsida</taxon>
        <taxon>Poales</taxon>
        <taxon>Poaceae</taxon>
        <taxon>BOP clade</taxon>
        <taxon>Oryzoideae</taxon>
        <taxon>Oryzeae</taxon>
        <taxon>Oryzinae</taxon>
        <taxon>Oryza</taxon>
    </lineage>
</organism>
<evidence type="ECO:0000256" key="1">
    <source>
        <dbReference type="SAM" id="MobiDB-lite"/>
    </source>
</evidence>
<proteinExistence type="predicted"/>
<sequence>MFGEILHRRISRKNDRAISGRLRPSAAEMKTLQDTTRGSRPWARMARNASVARESFFPRAQTEKSTSRAGTAPPSGRAAVRRAVRRTWWRRSGKAWCGMEGSREARRAEERRGRREWRRSAKGSGGGGDGRREARRRWERRSGVRWGRKREREAAVVVGGGGAVERWARRAVTKRRSSPASGGRVKCGSGSGSTRGGGGGIGDGDGPEARRGEGSRGRSPSPAARWGGRRATRRRVGNSTKSVGALESTSVITLFLFFKKKCRLFVLENTIVFEVLFKRCCV</sequence>
<feature type="region of interest" description="Disordered" evidence="1">
    <location>
        <begin position="55"/>
        <end position="79"/>
    </location>
</feature>
<dbReference type="Gramene" id="OGLUM10G07100.1">
    <property type="protein sequence ID" value="OGLUM10G07100.1"/>
    <property type="gene ID" value="OGLUM10G07100"/>
</dbReference>
<evidence type="ECO:0000313" key="3">
    <source>
        <dbReference type="Proteomes" id="UP000026961"/>
    </source>
</evidence>
<feature type="region of interest" description="Disordered" evidence="1">
    <location>
        <begin position="100"/>
        <end position="148"/>
    </location>
</feature>
<name>A0A0E0B9H2_9ORYZ</name>
<dbReference type="AlphaFoldDB" id="A0A0E0B9H2"/>
<feature type="compositionally biased region" description="Low complexity" evidence="1">
    <location>
        <begin position="217"/>
        <end position="226"/>
    </location>
</feature>
<accession>A0A0E0B9H2</accession>
<dbReference type="HOGENOM" id="CLU_988232_0_0_1"/>
<reference evidence="2" key="1">
    <citation type="submission" date="2015-04" db="UniProtKB">
        <authorList>
            <consortium name="EnsemblPlants"/>
        </authorList>
    </citation>
    <scope>IDENTIFICATION</scope>
</reference>
<feature type="compositionally biased region" description="Gly residues" evidence="1">
    <location>
        <begin position="189"/>
        <end position="204"/>
    </location>
</feature>